<evidence type="ECO:0000313" key="2">
    <source>
        <dbReference type="EMBL" id="MED6137151.1"/>
    </source>
</evidence>
<accession>A0ABU6SL37</accession>
<feature type="region of interest" description="Disordered" evidence="1">
    <location>
        <begin position="1"/>
        <end position="27"/>
    </location>
</feature>
<organism evidence="2 3">
    <name type="scientific">Stylosanthes scabra</name>
    <dbReference type="NCBI Taxonomy" id="79078"/>
    <lineage>
        <taxon>Eukaryota</taxon>
        <taxon>Viridiplantae</taxon>
        <taxon>Streptophyta</taxon>
        <taxon>Embryophyta</taxon>
        <taxon>Tracheophyta</taxon>
        <taxon>Spermatophyta</taxon>
        <taxon>Magnoliopsida</taxon>
        <taxon>eudicotyledons</taxon>
        <taxon>Gunneridae</taxon>
        <taxon>Pentapetalae</taxon>
        <taxon>rosids</taxon>
        <taxon>fabids</taxon>
        <taxon>Fabales</taxon>
        <taxon>Fabaceae</taxon>
        <taxon>Papilionoideae</taxon>
        <taxon>50 kb inversion clade</taxon>
        <taxon>dalbergioids sensu lato</taxon>
        <taxon>Dalbergieae</taxon>
        <taxon>Pterocarpus clade</taxon>
        <taxon>Stylosanthes</taxon>
    </lineage>
</organism>
<proteinExistence type="predicted"/>
<evidence type="ECO:0000256" key="1">
    <source>
        <dbReference type="SAM" id="MobiDB-lite"/>
    </source>
</evidence>
<gene>
    <name evidence="2" type="ORF">PIB30_062280</name>
</gene>
<name>A0ABU6SL37_9FABA</name>
<dbReference type="EMBL" id="JASCZI010060991">
    <property type="protein sequence ID" value="MED6137151.1"/>
    <property type="molecule type" value="Genomic_DNA"/>
</dbReference>
<comment type="caution">
    <text evidence="2">The sequence shown here is derived from an EMBL/GenBank/DDBJ whole genome shotgun (WGS) entry which is preliminary data.</text>
</comment>
<protein>
    <submittedName>
        <fullName evidence="2">Uncharacterized protein</fullName>
    </submittedName>
</protein>
<dbReference type="Proteomes" id="UP001341840">
    <property type="component" value="Unassembled WGS sequence"/>
</dbReference>
<reference evidence="2 3" key="1">
    <citation type="journal article" date="2023" name="Plants (Basel)">
        <title>Bridging the Gap: Combining Genomics and Transcriptomics Approaches to Understand Stylosanthes scabra, an Orphan Legume from the Brazilian Caatinga.</title>
        <authorList>
            <person name="Ferreira-Neto J.R.C."/>
            <person name="da Silva M.D."/>
            <person name="Binneck E."/>
            <person name="de Melo N.F."/>
            <person name="da Silva R.H."/>
            <person name="de Melo A.L.T.M."/>
            <person name="Pandolfi V."/>
            <person name="Bustamante F.O."/>
            <person name="Brasileiro-Vidal A.C."/>
            <person name="Benko-Iseppon A.M."/>
        </authorList>
    </citation>
    <scope>NUCLEOTIDE SEQUENCE [LARGE SCALE GENOMIC DNA]</scope>
    <source>
        <tissue evidence="2">Leaves</tissue>
    </source>
</reference>
<sequence>MDQVEIKRNQLPSVEFDGGGRMDRSCDDENKNASWRWCVADPASEGKAKVKCEEGDSSSVRRQLRASSRTILRPTRKASAQLLDGVVLLLPNLYLGLKGSEGRSATGKLQNPWLVEDDELLDEVAAGKAPAVSSPFSCLDLLYCDDTARTRPTQNGDDETARSKSGGLKVQFHPTATAMGPEPWLVEDY</sequence>
<feature type="compositionally biased region" description="Basic and acidic residues" evidence="1">
    <location>
        <begin position="18"/>
        <end position="27"/>
    </location>
</feature>
<evidence type="ECO:0000313" key="3">
    <source>
        <dbReference type="Proteomes" id="UP001341840"/>
    </source>
</evidence>
<keyword evidence="3" id="KW-1185">Reference proteome</keyword>